<proteinExistence type="predicted"/>
<reference evidence="1" key="2">
    <citation type="submission" date="2010-05" db="EMBL/GenBank/DDBJ databases">
        <title>The Genome Sequence of Magnaporthe poae strain ATCC 64411.</title>
        <authorList>
            <consortium name="The Broad Institute Genome Sequencing Platform"/>
            <consortium name="Broad Institute Genome Sequencing Center for Infectious Disease"/>
            <person name="Ma L.-J."/>
            <person name="Dead R."/>
            <person name="Young S."/>
            <person name="Zeng Q."/>
            <person name="Koehrsen M."/>
            <person name="Alvarado L."/>
            <person name="Berlin A."/>
            <person name="Chapman S.B."/>
            <person name="Chen Z."/>
            <person name="Freedman E."/>
            <person name="Gellesch M."/>
            <person name="Goldberg J."/>
            <person name="Griggs A."/>
            <person name="Gujja S."/>
            <person name="Heilman E.R."/>
            <person name="Heiman D."/>
            <person name="Hepburn T."/>
            <person name="Howarth C."/>
            <person name="Jen D."/>
            <person name="Larson L."/>
            <person name="Mehta T."/>
            <person name="Neiman D."/>
            <person name="Pearson M."/>
            <person name="Roberts A."/>
            <person name="Saif S."/>
            <person name="Shea T."/>
            <person name="Shenoy N."/>
            <person name="Sisk P."/>
            <person name="Stolte C."/>
            <person name="Sykes S."/>
            <person name="Walk T."/>
            <person name="White J."/>
            <person name="Yandava C."/>
            <person name="Haas B."/>
            <person name="Nusbaum C."/>
            <person name="Birren B."/>
        </authorList>
    </citation>
    <scope>NUCLEOTIDE SEQUENCE</scope>
    <source>
        <strain evidence="1">ATCC 64411</strain>
    </source>
</reference>
<reference evidence="2" key="5">
    <citation type="submission" date="2015-06" db="UniProtKB">
        <authorList>
            <consortium name="EnsemblFungi"/>
        </authorList>
    </citation>
    <scope>IDENTIFICATION</scope>
    <source>
        <strain evidence="2">ATCC 64411</strain>
    </source>
</reference>
<name>A0A0C4EER2_MAGP6</name>
<sequence length="78" mass="9397">MTVTFKKTQKKLAEFKKRFLIAIKIYKFPAPDKYNNKKGKFKTFFIKFQRLFIPPNFNALLINLTRTIILKCFTFIKD</sequence>
<reference evidence="3" key="1">
    <citation type="submission" date="2010-05" db="EMBL/GenBank/DDBJ databases">
        <title>The genome sequence of Magnaporthe poae strain ATCC 64411.</title>
        <authorList>
            <person name="Ma L.-J."/>
            <person name="Dead R."/>
            <person name="Young S."/>
            <person name="Zeng Q."/>
            <person name="Koehrsen M."/>
            <person name="Alvarado L."/>
            <person name="Berlin A."/>
            <person name="Chapman S.B."/>
            <person name="Chen Z."/>
            <person name="Freedman E."/>
            <person name="Gellesch M."/>
            <person name="Goldberg J."/>
            <person name="Griggs A."/>
            <person name="Gujja S."/>
            <person name="Heilman E.R."/>
            <person name="Heiman D."/>
            <person name="Hepburn T."/>
            <person name="Howarth C."/>
            <person name="Jen D."/>
            <person name="Larson L."/>
            <person name="Mehta T."/>
            <person name="Neiman D."/>
            <person name="Pearson M."/>
            <person name="Roberts A."/>
            <person name="Saif S."/>
            <person name="Shea T."/>
            <person name="Shenoy N."/>
            <person name="Sisk P."/>
            <person name="Stolte C."/>
            <person name="Sykes S."/>
            <person name="Walk T."/>
            <person name="White J."/>
            <person name="Yandava C."/>
            <person name="Haas B."/>
            <person name="Nusbaum C."/>
            <person name="Birren B."/>
        </authorList>
    </citation>
    <scope>NUCLEOTIDE SEQUENCE [LARGE SCALE GENOMIC DNA]</scope>
    <source>
        <strain evidence="3">ATCC 64411 / 73-15</strain>
    </source>
</reference>
<dbReference type="EMBL" id="ADBL01002766">
    <property type="status" value="NOT_ANNOTATED_CDS"/>
    <property type="molecule type" value="Genomic_DNA"/>
</dbReference>
<dbReference type="Proteomes" id="UP000011715">
    <property type="component" value="Unassembled WGS sequence"/>
</dbReference>
<protein>
    <submittedName>
        <fullName evidence="1 2">Uncharacterized protein</fullName>
    </submittedName>
</protein>
<evidence type="ECO:0000313" key="2">
    <source>
        <dbReference type="EnsemblFungi" id="MAPG_11240T0"/>
    </source>
</evidence>
<accession>A0A0C4EER2</accession>
<reference evidence="1" key="3">
    <citation type="submission" date="2011-03" db="EMBL/GenBank/DDBJ databases">
        <title>Annotation of Magnaporthe poae ATCC 64411.</title>
        <authorList>
            <person name="Ma L.-J."/>
            <person name="Dead R."/>
            <person name="Young S.K."/>
            <person name="Zeng Q."/>
            <person name="Gargeya S."/>
            <person name="Fitzgerald M."/>
            <person name="Haas B."/>
            <person name="Abouelleil A."/>
            <person name="Alvarado L."/>
            <person name="Arachchi H.M."/>
            <person name="Berlin A."/>
            <person name="Brown A."/>
            <person name="Chapman S.B."/>
            <person name="Chen Z."/>
            <person name="Dunbar C."/>
            <person name="Freedman E."/>
            <person name="Gearin G."/>
            <person name="Gellesch M."/>
            <person name="Goldberg J."/>
            <person name="Griggs A."/>
            <person name="Gujja S."/>
            <person name="Heiman D."/>
            <person name="Howarth C."/>
            <person name="Larson L."/>
            <person name="Lui A."/>
            <person name="MacDonald P.J.P."/>
            <person name="Mehta T."/>
            <person name="Montmayeur A."/>
            <person name="Murphy C."/>
            <person name="Neiman D."/>
            <person name="Pearson M."/>
            <person name="Priest M."/>
            <person name="Roberts A."/>
            <person name="Saif S."/>
            <person name="Shea T."/>
            <person name="Shenoy N."/>
            <person name="Sisk P."/>
            <person name="Stolte C."/>
            <person name="Sykes S."/>
            <person name="Yandava C."/>
            <person name="Wortman J."/>
            <person name="Nusbaum C."/>
            <person name="Birren B."/>
        </authorList>
    </citation>
    <scope>NUCLEOTIDE SEQUENCE</scope>
    <source>
        <strain evidence="1">ATCC 64411</strain>
    </source>
</reference>
<dbReference type="AlphaFoldDB" id="A0A0C4EER2"/>
<organism evidence="2 3">
    <name type="scientific">Magnaporthiopsis poae (strain ATCC 64411 / 73-15)</name>
    <name type="common">Kentucky bluegrass fungus</name>
    <name type="synonym">Magnaporthe poae</name>
    <dbReference type="NCBI Taxonomy" id="644358"/>
    <lineage>
        <taxon>Eukaryota</taxon>
        <taxon>Fungi</taxon>
        <taxon>Dikarya</taxon>
        <taxon>Ascomycota</taxon>
        <taxon>Pezizomycotina</taxon>
        <taxon>Sordariomycetes</taxon>
        <taxon>Sordariomycetidae</taxon>
        <taxon>Magnaporthales</taxon>
        <taxon>Magnaporthaceae</taxon>
        <taxon>Magnaporthiopsis</taxon>
    </lineage>
</organism>
<evidence type="ECO:0000313" key="1">
    <source>
        <dbReference type="EMBL" id="KLU92294.1"/>
    </source>
</evidence>
<evidence type="ECO:0000313" key="3">
    <source>
        <dbReference type="Proteomes" id="UP000011715"/>
    </source>
</evidence>
<dbReference type="EMBL" id="GL876980">
    <property type="protein sequence ID" value="KLU92294.1"/>
    <property type="molecule type" value="Genomic_DNA"/>
</dbReference>
<reference evidence="2" key="4">
    <citation type="journal article" date="2015" name="G3 (Bethesda)">
        <title>Genome sequences of three phytopathogenic species of the Magnaporthaceae family of fungi.</title>
        <authorList>
            <person name="Okagaki L.H."/>
            <person name="Nunes C.C."/>
            <person name="Sailsbery J."/>
            <person name="Clay B."/>
            <person name="Brown D."/>
            <person name="John T."/>
            <person name="Oh Y."/>
            <person name="Young N."/>
            <person name="Fitzgerald M."/>
            <person name="Haas B.J."/>
            <person name="Zeng Q."/>
            <person name="Young S."/>
            <person name="Adiconis X."/>
            <person name="Fan L."/>
            <person name="Levin J.Z."/>
            <person name="Mitchell T.K."/>
            <person name="Okubara P.A."/>
            <person name="Farman M.L."/>
            <person name="Kohn L.M."/>
            <person name="Birren B."/>
            <person name="Ma L.-J."/>
            <person name="Dean R.A."/>
        </authorList>
    </citation>
    <scope>NUCLEOTIDE SEQUENCE</scope>
    <source>
        <strain evidence="2">ATCC 64411 / 73-15</strain>
    </source>
</reference>
<dbReference type="EnsemblFungi" id="MAPG_11240T0">
    <property type="protein sequence ID" value="MAPG_11240T0"/>
    <property type="gene ID" value="MAPG_11240"/>
</dbReference>
<keyword evidence="3" id="KW-1185">Reference proteome</keyword>
<gene>
    <name evidence="1" type="ORF">MAPG_11240</name>
</gene>
<dbReference type="VEuPathDB" id="FungiDB:MAPG_11240"/>